<comment type="caution">
    <text evidence="1">The sequence shown here is derived from an EMBL/GenBank/DDBJ whole genome shotgun (WGS) entry which is preliminary data.</text>
</comment>
<protein>
    <submittedName>
        <fullName evidence="1">Uncharacterized protein</fullName>
    </submittedName>
</protein>
<gene>
    <name evidence="1" type="ORF">V4C55_39105</name>
</gene>
<accession>A0ABU9QQH0</accession>
<reference evidence="1 2" key="1">
    <citation type="submission" date="2024-01" db="EMBL/GenBank/DDBJ databases">
        <title>The diversity of rhizobia nodulating Mimosa spp. in eleven states of Brazil covering several biomes is determined by host plant, location, and edaphic factors.</title>
        <authorList>
            <person name="Rouws L."/>
            <person name="Barauna A."/>
            <person name="Beukes C."/>
            <person name="De Faria S.M."/>
            <person name="Gross E."/>
            <person name="Dos Reis Junior F.B."/>
            <person name="Simon M."/>
            <person name="Maluk M."/>
            <person name="Odee D.W."/>
            <person name="Kenicer G."/>
            <person name="Young J.P.W."/>
            <person name="Reis V.M."/>
            <person name="Zilli J."/>
            <person name="James E.K."/>
        </authorList>
    </citation>
    <scope>NUCLEOTIDE SEQUENCE [LARGE SCALE GENOMIC DNA]</scope>
    <source>
        <strain evidence="1 2">JPY77</strain>
    </source>
</reference>
<dbReference type="RefSeq" id="WP_290468236.1">
    <property type="nucleotide sequence ID" value="NZ_CP125295.1"/>
</dbReference>
<dbReference type="EMBL" id="JAZHGC010000058">
    <property type="protein sequence ID" value="MEM5291742.1"/>
    <property type="molecule type" value="Genomic_DNA"/>
</dbReference>
<keyword evidence="2" id="KW-1185">Reference proteome</keyword>
<dbReference type="Proteomes" id="UP001494588">
    <property type="component" value="Unassembled WGS sequence"/>
</dbReference>
<sequence length="98" mass="11304">MSAAMPESDKQRSIDARLDNWASASRGSYDPIDAQCVEHAWQRLAVRQRELLRMAYLWRAGREVICRRLGIPRHPWHGYERELSSAKRALASLLAKKS</sequence>
<evidence type="ECO:0000313" key="2">
    <source>
        <dbReference type="Proteomes" id="UP001494588"/>
    </source>
</evidence>
<name>A0ABU9QQH0_9BURK</name>
<proteinExistence type="predicted"/>
<evidence type="ECO:0000313" key="1">
    <source>
        <dbReference type="EMBL" id="MEM5291742.1"/>
    </source>
</evidence>
<organism evidence="1 2">
    <name type="scientific">Paraburkholderia sabiae</name>
    <dbReference type="NCBI Taxonomy" id="273251"/>
    <lineage>
        <taxon>Bacteria</taxon>
        <taxon>Pseudomonadati</taxon>
        <taxon>Pseudomonadota</taxon>
        <taxon>Betaproteobacteria</taxon>
        <taxon>Burkholderiales</taxon>
        <taxon>Burkholderiaceae</taxon>
        <taxon>Paraburkholderia</taxon>
    </lineage>
</organism>